<protein>
    <submittedName>
        <fullName evidence="2">Chitinase</fullName>
    </submittedName>
</protein>
<evidence type="ECO:0000313" key="3">
    <source>
        <dbReference type="Proteomes" id="UP000076837"/>
    </source>
</evidence>
<reference evidence="2 3" key="1">
    <citation type="journal article" date="2016" name="Sci. Rep.">
        <title>Draft genome sequencing and secretome analysis of fungal phytopathogen Ascochyta rabiei provides insight into the necrotrophic effector repertoire.</title>
        <authorList>
            <person name="Verma S."/>
            <person name="Gazara R.K."/>
            <person name="Nizam S."/>
            <person name="Parween S."/>
            <person name="Chattopadhyay D."/>
            <person name="Verma P.K."/>
        </authorList>
    </citation>
    <scope>NUCLEOTIDE SEQUENCE [LARGE SCALE GENOMIC DNA]</scope>
    <source>
        <strain evidence="2 3">ArDII</strain>
    </source>
</reference>
<dbReference type="Proteomes" id="UP000076837">
    <property type="component" value="Unassembled WGS sequence"/>
</dbReference>
<evidence type="ECO:0000313" key="2">
    <source>
        <dbReference type="EMBL" id="KZM21037.1"/>
    </source>
</evidence>
<comment type="caution">
    <text evidence="2">The sequence shown here is derived from an EMBL/GenBank/DDBJ whole genome shotgun (WGS) entry which is preliminary data.</text>
</comment>
<dbReference type="AlphaFoldDB" id="A0A163A7U9"/>
<name>A0A163A7U9_DIDRA</name>
<dbReference type="EMBL" id="JYNV01000258">
    <property type="protein sequence ID" value="KZM21037.1"/>
    <property type="molecule type" value="Genomic_DNA"/>
</dbReference>
<feature type="region of interest" description="Disordered" evidence="1">
    <location>
        <begin position="202"/>
        <end position="231"/>
    </location>
</feature>
<feature type="compositionally biased region" description="Pro residues" evidence="1">
    <location>
        <begin position="113"/>
        <end position="151"/>
    </location>
</feature>
<accession>A0A163A7U9</accession>
<gene>
    <name evidence="2" type="ORF">ST47_g7854</name>
</gene>
<feature type="region of interest" description="Disordered" evidence="1">
    <location>
        <begin position="95"/>
        <end position="160"/>
    </location>
</feature>
<proteinExistence type="predicted"/>
<sequence>MRTAVFFVRNIGHFTPWAPGSSLNIVFALYQTPPEKFGAVSEHSDGLVFELHRGKVVQDAKECQSAFAAIISQCIEAGNVFGGESHAEEGTTYLVYSSSPDDHRSNHARAPVPAEPAKPANPAPVKPAPVKPAPVKPSPTPSKPSPTPVPAKPFKIGPTKNCRQLALPIQTPTRKGKRSDDIKEVRRQFVGSRVDIKSREELAKRAPSGDDEWDGPGAGDTAINHPGRAKKGSARGIMFDALNFPDAASMEAETAVLGSVEMYHVEHMLEWQTVAKFFEWMDRKSVAASNKFKNPDPSKAGELNFCQYFVEQWKGSYPQDLTIDGKTMKPLDHMAQAYPGVGNREEECAPTREPRMEREPFTAEKMREHITGEKTVAKGQKVEKVAPDLVDRAKLALPKPKALMGARKYMRSKTVIDIFQKQQEEMGKMLSRH</sequence>
<organism evidence="2 3">
    <name type="scientific">Didymella rabiei</name>
    <name type="common">Chickpea ascochyta blight fungus</name>
    <name type="synonym">Mycosphaerella rabiei</name>
    <dbReference type="NCBI Taxonomy" id="5454"/>
    <lineage>
        <taxon>Eukaryota</taxon>
        <taxon>Fungi</taxon>
        <taxon>Dikarya</taxon>
        <taxon>Ascomycota</taxon>
        <taxon>Pezizomycotina</taxon>
        <taxon>Dothideomycetes</taxon>
        <taxon>Pleosporomycetidae</taxon>
        <taxon>Pleosporales</taxon>
        <taxon>Pleosporineae</taxon>
        <taxon>Didymellaceae</taxon>
        <taxon>Ascochyta</taxon>
    </lineage>
</organism>
<evidence type="ECO:0000256" key="1">
    <source>
        <dbReference type="SAM" id="MobiDB-lite"/>
    </source>
</evidence>
<keyword evidence="3" id="KW-1185">Reference proteome</keyword>